<feature type="domain" description="N-acetyltransferase" evidence="1">
    <location>
        <begin position="7"/>
        <end position="94"/>
    </location>
</feature>
<dbReference type="AlphaFoldDB" id="A0A8J8NAR7"/>
<dbReference type="EMBL" id="RRYP01029800">
    <property type="protein sequence ID" value="TNV71428.1"/>
    <property type="molecule type" value="Genomic_DNA"/>
</dbReference>
<dbReference type="CDD" id="cd04301">
    <property type="entry name" value="NAT_SF"/>
    <property type="match status" value="1"/>
</dbReference>
<accession>A0A8J8NAR7</accession>
<name>A0A8J8NAR7_HALGN</name>
<dbReference type="InterPro" id="IPR016181">
    <property type="entry name" value="Acyl_CoA_acyltransferase"/>
</dbReference>
<dbReference type="PANTHER" id="PTHR31435">
    <property type="entry name" value="PROTEIN NATD1"/>
    <property type="match status" value="1"/>
</dbReference>
<dbReference type="InterPro" id="IPR045057">
    <property type="entry name" value="Gcn5-rel_NAT"/>
</dbReference>
<organism evidence="2 3">
    <name type="scientific">Halteria grandinella</name>
    <dbReference type="NCBI Taxonomy" id="5974"/>
    <lineage>
        <taxon>Eukaryota</taxon>
        <taxon>Sar</taxon>
        <taxon>Alveolata</taxon>
        <taxon>Ciliophora</taxon>
        <taxon>Intramacronucleata</taxon>
        <taxon>Spirotrichea</taxon>
        <taxon>Stichotrichia</taxon>
        <taxon>Sporadotrichida</taxon>
        <taxon>Halteriidae</taxon>
        <taxon>Halteria</taxon>
    </lineage>
</organism>
<dbReference type="Pfam" id="PF14542">
    <property type="entry name" value="Acetyltransf_CG"/>
    <property type="match status" value="1"/>
</dbReference>
<dbReference type="Proteomes" id="UP000785679">
    <property type="component" value="Unassembled WGS sequence"/>
</dbReference>
<dbReference type="PANTHER" id="PTHR31435:SF10">
    <property type="entry name" value="BSR4717 PROTEIN"/>
    <property type="match status" value="1"/>
</dbReference>
<dbReference type="SUPFAM" id="SSF55729">
    <property type="entry name" value="Acyl-CoA N-acyltransferases (Nat)"/>
    <property type="match status" value="1"/>
</dbReference>
<keyword evidence="3" id="KW-1185">Reference proteome</keyword>
<dbReference type="InterPro" id="IPR031165">
    <property type="entry name" value="GNAT_YJDJ"/>
</dbReference>
<protein>
    <recommendedName>
        <fullName evidence="1">N-acetyltransferase domain-containing protein</fullName>
    </recommendedName>
</protein>
<comment type="caution">
    <text evidence="2">The sequence shown here is derived from an EMBL/GenBank/DDBJ whole genome shotgun (WGS) entry which is preliminary data.</text>
</comment>
<evidence type="ECO:0000259" key="1">
    <source>
        <dbReference type="PROSITE" id="PS51729"/>
    </source>
</evidence>
<proteinExistence type="predicted"/>
<sequence>METTKVVLGNVRGEIQLFSDDNKAGKMDILVMGNKLTVYHTEVSEEYAGKGFAKILLDKLVSYARENDLKIVPLCPYVHAQFKRNPDLYGDVWSKEEQFILALTSTLTLALTSTSTINQKP</sequence>
<dbReference type="OrthoDB" id="74247at2759"/>
<evidence type="ECO:0000313" key="2">
    <source>
        <dbReference type="EMBL" id="TNV71428.1"/>
    </source>
</evidence>
<dbReference type="PROSITE" id="PS51729">
    <property type="entry name" value="GNAT_YJDJ"/>
    <property type="match status" value="1"/>
</dbReference>
<dbReference type="Gene3D" id="3.40.630.30">
    <property type="match status" value="1"/>
</dbReference>
<gene>
    <name evidence="2" type="ORF">FGO68_gene2813</name>
</gene>
<evidence type="ECO:0000313" key="3">
    <source>
        <dbReference type="Proteomes" id="UP000785679"/>
    </source>
</evidence>
<reference evidence="2" key="1">
    <citation type="submission" date="2019-06" db="EMBL/GenBank/DDBJ databases">
        <authorList>
            <person name="Zheng W."/>
        </authorList>
    </citation>
    <scope>NUCLEOTIDE SEQUENCE</scope>
    <source>
        <strain evidence="2">QDHG01</strain>
    </source>
</reference>